<feature type="transmembrane region" description="Helical" evidence="7">
    <location>
        <begin position="97"/>
        <end position="121"/>
    </location>
</feature>
<comment type="caution">
    <text evidence="9">The sequence shown here is derived from an EMBL/GenBank/DDBJ whole genome shotgun (WGS) entry which is preliminary data.</text>
</comment>
<proteinExistence type="inferred from homology"/>
<dbReference type="GO" id="GO:0016020">
    <property type="term" value="C:membrane"/>
    <property type="evidence" value="ECO:0007669"/>
    <property type="project" value="UniProtKB-SubCell"/>
</dbReference>
<dbReference type="Proteomes" id="UP001515480">
    <property type="component" value="Unassembled WGS sequence"/>
</dbReference>
<keyword evidence="10" id="KW-1185">Reference proteome</keyword>
<keyword evidence="3 7" id="KW-0812">Transmembrane</keyword>
<protein>
    <recommendedName>
        <fullName evidence="7">Palmitoyltransferase</fullName>
        <ecNumber evidence="7">2.3.1.225</ecNumber>
    </recommendedName>
</protein>
<evidence type="ECO:0000256" key="3">
    <source>
        <dbReference type="ARBA" id="ARBA00022692"/>
    </source>
</evidence>
<evidence type="ECO:0000256" key="7">
    <source>
        <dbReference type="RuleBase" id="RU079119"/>
    </source>
</evidence>
<feature type="domain" description="Palmitoyltransferase DHHC" evidence="8">
    <location>
        <begin position="195"/>
        <end position="251"/>
    </location>
</feature>
<dbReference type="AlphaFoldDB" id="A0AB34IQN5"/>
<evidence type="ECO:0000256" key="2">
    <source>
        <dbReference type="ARBA" id="ARBA00022679"/>
    </source>
</evidence>
<keyword evidence="6 7" id="KW-0012">Acyltransferase</keyword>
<gene>
    <name evidence="9" type="ORF">AB1Y20_012184</name>
</gene>
<name>A0AB34IQN5_PRYPA</name>
<dbReference type="Pfam" id="PF01529">
    <property type="entry name" value="DHHC"/>
    <property type="match status" value="1"/>
</dbReference>
<feature type="transmembrane region" description="Helical" evidence="7">
    <location>
        <begin position="67"/>
        <end position="85"/>
    </location>
</feature>
<dbReference type="InterPro" id="IPR039859">
    <property type="entry name" value="PFA4/ZDH16/20/ERF2-like"/>
</dbReference>
<dbReference type="GO" id="GO:0006612">
    <property type="term" value="P:protein targeting to membrane"/>
    <property type="evidence" value="ECO:0007669"/>
    <property type="project" value="TreeGrafter"/>
</dbReference>
<evidence type="ECO:0000256" key="4">
    <source>
        <dbReference type="ARBA" id="ARBA00022989"/>
    </source>
</evidence>
<keyword evidence="5 7" id="KW-0472">Membrane</keyword>
<dbReference type="InterPro" id="IPR001594">
    <property type="entry name" value="Palmitoyltrfase_DHHC"/>
</dbReference>
<evidence type="ECO:0000259" key="8">
    <source>
        <dbReference type="Pfam" id="PF01529"/>
    </source>
</evidence>
<dbReference type="PROSITE" id="PS50216">
    <property type="entry name" value="DHHC"/>
    <property type="match status" value="1"/>
</dbReference>
<keyword evidence="4 7" id="KW-1133">Transmembrane helix</keyword>
<organism evidence="9 10">
    <name type="scientific">Prymnesium parvum</name>
    <name type="common">Toxic golden alga</name>
    <dbReference type="NCBI Taxonomy" id="97485"/>
    <lineage>
        <taxon>Eukaryota</taxon>
        <taxon>Haptista</taxon>
        <taxon>Haptophyta</taxon>
        <taxon>Prymnesiophyceae</taxon>
        <taxon>Prymnesiales</taxon>
        <taxon>Prymnesiaceae</taxon>
        <taxon>Prymnesium</taxon>
    </lineage>
</organism>
<evidence type="ECO:0000256" key="6">
    <source>
        <dbReference type="ARBA" id="ARBA00023315"/>
    </source>
</evidence>
<dbReference type="GO" id="GO:0019706">
    <property type="term" value="F:protein-cysteine S-palmitoyltransferase activity"/>
    <property type="evidence" value="ECO:0007669"/>
    <property type="project" value="UniProtKB-EC"/>
</dbReference>
<accession>A0AB34IQN5</accession>
<dbReference type="PANTHER" id="PTHR22883">
    <property type="entry name" value="ZINC FINGER DHHC DOMAIN CONTAINING PROTEIN"/>
    <property type="match status" value="1"/>
</dbReference>
<comment type="similarity">
    <text evidence="7">Belongs to the DHHC palmitoyltransferase family.</text>
</comment>
<evidence type="ECO:0000313" key="9">
    <source>
        <dbReference type="EMBL" id="KAL1503711.1"/>
    </source>
</evidence>
<reference evidence="9 10" key="1">
    <citation type="journal article" date="2024" name="Science">
        <title>Giant polyketide synthase enzymes in the biosynthesis of giant marine polyether toxins.</title>
        <authorList>
            <person name="Fallon T.R."/>
            <person name="Shende V.V."/>
            <person name="Wierzbicki I.H."/>
            <person name="Pendleton A.L."/>
            <person name="Watervoot N.F."/>
            <person name="Auber R.P."/>
            <person name="Gonzalez D.J."/>
            <person name="Wisecaver J.H."/>
            <person name="Moore B.S."/>
        </authorList>
    </citation>
    <scope>NUCLEOTIDE SEQUENCE [LARGE SCALE GENOMIC DNA]</scope>
    <source>
        <strain evidence="9 10">12B1</strain>
    </source>
</reference>
<keyword evidence="2 7" id="KW-0808">Transferase</keyword>
<comment type="subcellular location">
    <subcellularLocation>
        <location evidence="1">Membrane</location>
        <topology evidence="1">Multi-pass membrane protein</topology>
    </subcellularLocation>
</comment>
<sequence length="331" mass="35751">MKPARAHYRYRQAKMLLAREEVLCKDADEGDVSAVKVLVGAYESDEALFARLPPLPEPRSHVKRWQATGGCVLVGALTLFFVAVGHAVSQASGVEEWYLPVILVWVEAALAFVCLFCILACDPGVVPRSLEHSTPLPPAIREKLLNGEGFAGVANVRDGERVFCVRCFVWRPATPPPKPLRGCLGLKVDCSAKPVHHCSICQRCVTDFDHHCGVFGRCIASGNVLYFRGIIAVGYVGMLTCGASIISIAILRWGWQGGVVASAAFLLSLAAIYKGGLRAMMLLGNGPRSRSGARASSLSCPRVGMILRRWHTHSTHPFKSSGVTLQGSQST</sequence>
<dbReference type="GO" id="GO:0005783">
    <property type="term" value="C:endoplasmic reticulum"/>
    <property type="evidence" value="ECO:0007669"/>
    <property type="project" value="TreeGrafter"/>
</dbReference>
<evidence type="ECO:0000256" key="5">
    <source>
        <dbReference type="ARBA" id="ARBA00023136"/>
    </source>
</evidence>
<comment type="domain">
    <text evidence="7">The DHHC domain is required for palmitoyltransferase activity.</text>
</comment>
<feature type="transmembrane region" description="Helical" evidence="7">
    <location>
        <begin position="225"/>
        <end position="249"/>
    </location>
</feature>
<dbReference type="EMBL" id="JBGBPQ010000021">
    <property type="protein sequence ID" value="KAL1503711.1"/>
    <property type="molecule type" value="Genomic_DNA"/>
</dbReference>
<feature type="transmembrane region" description="Helical" evidence="7">
    <location>
        <begin position="255"/>
        <end position="273"/>
    </location>
</feature>
<dbReference type="EC" id="2.3.1.225" evidence="7"/>
<evidence type="ECO:0000313" key="10">
    <source>
        <dbReference type="Proteomes" id="UP001515480"/>
    </source>
</evidence>
<evidence type="ECO:0000256" key="1">
    <source>
        <dbReference type="ARBA" id="ARBA00004141"/>
    </source>
</evidence>
<dbReference type="GO" id="GO:0005794">
    <property type="term" value="C:Golgi apparatus"/>
    <property type="evidence" value="ECO:0007669"/>
    <property type="project" value="TreeGrafter"/>
</dbReference>
<comment type="catalytic activity">
    <reaction evidence="7">
        <text>L-cysteinyl-[protein] + hexadecanoyl-CoA = S-hexadecanoyl-L-cysteinyl-[protein] + CoA</text>
        <dbReference type="Rhea" id="RHEA:36683"/>
        <dbReference type="Rhea" id="RHEA-COMP:10131"/>
        <dbReference type="Rhea" id="RHEA-COMP:11032"/>
        <dbReference type="ChEBI" id="CHEBI:29950"/>
        <dbReference type="ChEBI" id="CHEBI:57287"/>
        <dbReference type="ChEBI" id="CHEBI:57379"/>
        <dbReference type="ChEBI" id="CHEBI:74151"/>
        <dbReference type="EC" id="2.3.1.225"/>
    </reaction>
</comment>